<dbReference type="Gene3D" id="1.10.510.10">
    <property type="entry name" value="Transferase(Phosphotransferase) domain 1"/>
    <property type="match status" value="1"/>
</dbReference>
<dbReference type="PROSITE" id="PS50948">
    <property type="entry name" value="PAN"/>
    <property type="match status" value="1"/>
</dbReference>
<dbReference type="PIRSF" id="PIRSF000641">
    <property type="entry name" value="SRK"/>
    <property type="match status" value="1"/>
</dbReference>
<gene>
    <name evidence="24" type="ORF">Ddye_028226</name>
</gene>
<evidence type="ECO:0000256" key="6">
    <source>
        <dbReference type="ARBA" id="ARBA00022692"/>
    </source>
</evidence>
<evidence type="ECO:0000256" key="3">
    <source>
        <dbReference type="ARBA" id="ARBA00022527"/>
    </source>
</evidence>
<dbReference type="CDD" id="cd00028">
    <property type="entry name" value="B_lectin"/>
    <property type="match status" value="1"/>
</dbReference>
<keyword evidence="15" id="KW-0675">Receptor</keyword>
<keyword evidence="14" id="KW-1015">Disulfide bond</keyword>
<keyword evidence="3 19" id="KW-0723">Serine/threonine-protein kinase</keyword>
<feature type="transmembrane region" description="Helical" evidence="20">
    <location>
        <begin position="470"/>
        <end position="493"/>
    </location>
</feature>
<keyword evidence="5 19" id="KW-0808">Transferase</keyword>
<dbReference type="SMART" id="SM00108">
    <property type="entry name" value="B_lectin"/>
    <property type="match status" value="1"/>
</dbReference>
<dbReference type="InterPro" id="IPR001480">
    <property type="entry name" value="Bulb-type_lectin_dom"/>
</dbReference>
<dbReference type="InterPro" id="IPR003609">
    <property type="entry name" value="Pan_app"/>
</dbReference>
<dbReference type="GO" id="GO:0048544">
    <property type="term" value="P:recognition of pollen"/>
    <property type="evidence" value="ECO:0007669"/>
    <property type="project" value="InterPro"/>
</dbReference>
<protein>
    <recommendedName>
        <fullName evidence="19">Receptor-like serine/threonine-protein kinase</fullName>
        <ecNumber evidence="19">2.7.11.1</ecNumber>
    </recommendedName>
</protein>
<evidence type="ECO:0000256" key="4">
    <source>
        <dbReference type="ARBA" id="ARBA00022553"/>
    </source>
</evidence>
<dbReference type="InterPro" id="IPR000858">
    <property type="entry name" value="S_locus_glycoprot_dom"/>
</dbReference>
<dbReference type="Pfam" id="PF00954">
    <property type="entry name" value="S_locus_glycop"/>
    <property type="match status" value="1"/>
</dbReference>
<dbReference type="GO" id="GO:0030246">
    <property type="term" value="F:carbohydrate binding"/>
    <property type="evidence" value="ECO:0007669"/>
    <property type="project" value="UniProtKB-KW"/>
</dbReference>
<dbReference type="SMART" id="SM00220">
    <property type="entry name" value="S_TKc"/>
    <property type="match status" value="1"/>
</dbReference>
<dbReference type="CDD" id="cd01098">
    <property type="entry name" value="PAN_AP_plant"/>
    <property type="match status" value="1"/>
</dbReference>
<dbReference type="PROSITE" id="PS50927">
    <property type="entry name" value="BULB_LECTIN"/>
    <property type="match status" value="1"/>
</dbReference>
<dbReference type="FunFam" id="3.50.4.10:FF:000002">
    <property type="entry name" value="G-type lectin S-receptor-like serine/threonine-protein kinase"/>
    <property type="match status" value="1"/>
</dbReference>
<evidence type="ECO:0000313" key="25">
    <source>
        <dbReference type="Proteomes" id="UP001280121"/>
    </source>
</evidence>
<evidence type="ECO:0000256" key="2">
    <source>
        <dbReference type="ARBA" id="ARBA00022475"/>
    </source>
</evidence>
<evidence type="ECO:0000256" key="14">
    <source>
        <dbReference type="ARBA" id="ARBA00023157"/>
    </source>
</evidence>
<evidence type="ECO:0000256" key="7">
    <source>
        <dbReference type="ARBA" id="ARBA00022729"/>
    </source>
</evidence>
<keyword evidence="6 20" id="KW-0812">Transmembrane</keyword>
<dbReference type="GO" id="GO:0005886">
    <property type="term" value="C:plasma membrane"/>
    <property type="evidence" value="ECO:0007669"/>
    <property type="project" value="UniProtKB-SubCell"/>
</dbReference>
<keyword evidence="13 20" id="KW-0472">Membrane</keyword>
<dbReference type="Pfam" id="PF08276">
    <property type="entry name" value="PAN_2"/>
    <property type="match status" value="1"/>
</dbReference>
<feature type="domain" description="Apple" evidence="23">
    <location>
        <begin position="363"/>
        <end position="445"/>
    </location>
</feature>
<dbReference type="GO" id="GO:0004674">
    <property type="term" value="F:protein serine/threonine kinase activity"/>
    <property type="evidence" value="ECO:0007669"/>
    <property type="project" value="UniProtKB-KW"/>
</dbReference>
<dbReference type="EC" id="2.7.11.1" evidence="19"/>
<keyword evidence="2" id="KW-1003">Cell membrane</keyword>
<dbReference type="CDD" id="cd14066">
    <property type="entry name" value="STKc_IRAK"/>
    <property type="match status" value="1"/>
</dbReference>
<dbReference type="Gene3D" id="3.30.200.20">
    <property type="entry name" value="Phosphorylase Kinase, domain 1"/>
    <property type="match status" value="1"/>
</dbReference>
<evidence type="ECO:0000256" key="9">
    <source>
        <dbReference type="ARBA" id="ARBA00022741"/>
    </source>
</evidence>
<dbReference type="InterPro" id="IPR008271">
    <property type="entry name" value="Ser/Thr_kinase_AS"/>
</dbReference>
<dbReference type="PROSITE" id="PS00108">
    <property type="entry name" value="PROTEIN_KINASE_ST"/>
    <property type="match status" value="1"/>
</dbReference>
<keyword evidence="8" id="KW-0430">Lectin</keyword>
<evidence type="ECO:0000256" key="11">
    <source>
        <dbReference type="ARBA" id="ARBA00022840"/>
    </source>
</evidence>
<dbReference type="PANTHER" id="PTHR27002">
    <property type="entry name" value="RECEPTOR-LIKE SERINE/THREONINE-PROTEIN KINASE SD1-8"/>
    <property type="match status" value="1"/>
</dbReference>
<dbReference type="AlphaFoldDB" id="A0AAD9TR92"/>
<dbReference type="Gene3D" id="2.90.10.10">
    <property type="entry name" value="Bulb-type lectin domain"/>
    <property type="match status" value="1"/>
</dbReference>
<dbReference type="Pfam" id="PF07714">
    <property type="entry name" value="PK_Tyr_Ser-Thr"/>
    <property type="match status" value="1"/>
</dbReference>
<dbReference type="InterPro" id="IPR000719">
    <property type="entry name" value="Prot_kinase_dom"/>
</dbReference>
<evidence type="ECO:0000256" key="12">
    <source>
        <dbReference type="ARBA" id="ARBA00022989"/>
    </source>
</evidence>
<evidence type="ECO:0000256" key="20">
    <source>
        <dbReference type="SAM" id="Phobius"/>
    </source>
</evidence>
<keyword evidence="12 20" id="KW-1133">Transmembrane helix</keyword>
<evidence type="ECO:0000256" key="1">
    <source>
        <dbReference type="ARBA" id="ARBA00004251"/>
    </source>
</evidence>
<evidence type="ECO:0000256" key="18">
    <source>
        <dbReference type="ARBA" id="ARBA00048679"/>
    </source>
</evidence>
<feature type="domain" description="Protein kinase" evidence="21">
    <location>
        <begin position="538"/>
        <end position="823"/>
    </location>
</feature>
<dbReference type="InterPro" id="IPR036426">
    <property type="entry name" value="Bulb-type_lectin_dom_sf"/>
</dbReference>
<dbReference type="SMART" id="SM00473">
    <property type="entry name" value="PAN_AP"/>
    <property type="match status" value="1"/>
</dbReference>
<dbReference type="GO" id="GO:0005524">
    <property type="term" value="F:ATP binding"/>
    <property type="evidence" value="ECO:0007669"/>
    <property type="project" value="UniProtKB-KW"/>
</dbReference>
<dbReference type="FunFam" id="2.90.10.10:FF:000004">
    <property type="entry name" value="G-type lectin S-receptor-like serine/threonine-protein kinase"/>
    <property type="match status" value="1"/>
</dbReference>
<dbReference type="SUPFAM" id="SSF56112">
    <property type="entry name" value="Protein kinase-like (PK-like)"/>
    <property type="match status" value="1"/>
</dbReference>
<evidence type="ECO:0000256" key="17">
    <source>
        <dbReference type="ARBA" id="ARBA00047899"/>
    </source>
</evidence>
<evidence type="ECO:0000256" key="15">
    <source>
        <dbReference type="ARBA" id="ARBA00023170"/>
    </source>
</evidence>
<sequence length="849" mass="95943">MGLNSVWDDWVFDFVPLLSTFAEMLILYTTIIIIYFFLLIITTLSLDTITVGQSIKDGETVVSAGNVFELGFFSPGKSSGRYLGIWYKNDGEKSVAWVANRNTSISDSSGFLSINAKGNLVLRMNSTYHSVWSSNTSTRLQNPVAVLLESGNLVVKDGNDNNPGNFFWQSFDYPCHTLLPGMKIGQNLVSGKEWFLSSWKSIDDPAPGEFTVLVDPHGFPQSFVKKGPEILYRAGSWNGLRWTGTPQHEINPVYTYEFLSNEKEVFYKFEIRNRSVPSRLAVSPSGDVQRFTWIDRTHTWAKYSTLMIDLCDKYALCGSNASCNINKSPAVCECLEGFAPKSPGEWEVFDWTEGCVRKPPLPCNHSDGFLKYESVKLPDTSNSWVDKNISLVECEKLCLNNCSCTAYANSDVRGGGTGCLLWFNGLLDTRKLTEKGQALYLRVAASQLDNIDRTRKHIARRRQLSGKKRVIIIVTCVISAIGLLVLGWIIFTWKRKVRNQGKTGNSQDINDNSEENKNDDMELLMYDLNSIANATNNFADKNKLGEGGFGPVYKGTLMEGKEIAIKRLSKYSGQGIEEFKNEVILIAKLQHRNLVKLLGCCIQRDERMLIYEYMPNKSLDYFIFDKTRRELLDWSKRIQIIGGIARGLLYLHQDSRLRIIHRDLKASNVLLDNEMNPKISDFGLAKTFRGDQTKGETKRIVGTYGYMSPEYAVDGIFSVKSDIFSFGVLLLEMVSGRRNRGFYHADHNHNLLGHAWRLWNEERTVELIDQQLDYSSSSSEILRCIHVGLLCVQQRPEDRPNMSTVALMLGGEGSLPRPNQPGFFTERNLTEPESSSLNNEITISLLEPR</sequence>
<keyword evidence="16" id="KW-0325">Glycoprotein</keyword>
<dbReference type="Pfam" id="PF11883">
    <property type="entry name" value="DUF3403"/>
    <property type="match status" value="1"/>
</dbReference>
<dbReference type="FunFam" id="3.30.200.20:FF:000330">
    <property type="entry name" value="G-type lectin S-receptor-like serine/threonine-protein kinase At4g03230"/>
    <property type="match status" value="1"/>
</dbReference>
<dbReference type="PANTHER" id="PTHR27002:SF825">
    <property type="entry name" value="RECEPTOR-LIKE SERINE_THREONINE-PROTEIN KINASE"/>
    <property type="match status" value="1"/>
</dbReference>
<keyword evidence="4" id="KW-0597">Phosphoprotein</keyword>
<accession>A0AAD9TR92</accession>
<dbReference type="FunFam" id="1.10.510.10:FF:000060">
    <property type="entry name" value="G-type lectin S-receptor-like serine/threonine-protein kinase"/>
    <property type="match status" value="1"/>
</dbReference>
<evidence type="ECO:0000313" key="24">
    <source>
        <dbReference type="EMBL" id="KAK2640431.1"/>
    </source>
</evidence>
<comment type="catalytic activity">
    <reaction evidence="17 19">
        <text>L-threonyl-[protein] + ATP = O-phospho-L-threonyl-[protein] + ADP + H(+)</text>
        <dbReference type="Rhea" id="RHEA:46608"/>
        <dbReference type="Rhea" id="RHEA-COMP:11060"/>
        <dbReference type="Rhea" id="RHEA-COMP:11605"/>
        <dbReference type="ChEBI" id="CHEBI:15378"/>
        <dbReference type="ChEBI" id="CHEBI:30013"/>
        <dbReference type="ChEBI" id="CHEBI:30616"/>
        <dbReference type="ChEBI" id="CHEBI:61977"/>
        <dbReference type="ChEBI" id="CHEBI:456216"/>
        <dbReference type="EC" id="2.7.11.1"/>
    </reaction>
</comment>
<dbReference type="InterPro" id="IPR021820">
    <property type="entry name" value="S-locus_recpt_kinase_C"/>
</dbReference>
<comment type="catalytic activity">
    <reaction evidence="18 19">
        <text>L-seryl-[protein] + ATP = O-phospho-L-seryl-[protein] + ADP + H(+)</text>
        <dbReference type="Rhea" id="RHEA:17989"/>
        <dbReference type="Rhea" id="RHEA-COMP:9863"/>
        <dbReference type="Rhea" id="RHEA-COMP:11604"/>
        <dbReference type="ChEBI" id="CHEBI:15378"/>
        <dbReference type="ChEBI" id="CHEBI:29999"/>
        <dbReference type="ChEBI" id="CHEBI:30616"/>
        <dbReference type="ChEBI" id="CHEBI:83421"/>
        <dbReference type="ChEBI" id="CHEBI:456216"/>
        <dbReference type="EC" id="2.7.11.1"/>
    </reaction>
</comment>
<feature type="domain" description="Bulb-type lectin" evidence="22">
    <location>
        <begin position="46"/>
        <end position="168"/>
    </location>
</feature>
<keyword evidence="7" id="KW-0732">Signal</keyword>
<dbReference type="Pfam" id="PF01453">
    <property type="entry name" value="B_lectin"/>
    <property type="match status" value="1"/>
</dbReference>
<evidence type="ECO:0000259" key="21">
    <source>
        <dbReference type="PROSITE" id="PS50011"/>
    </source>
</evidence>
<dbReference type="Gene3D" id="3.50.4.10">
    <property type="entry name" value="Hepatocyte Growth Factor"/>
    <property type="match status" value="1"/>
</dbReference>
<keyword evidence="25" id="KW-1185">Reference proteome</keyword>
<comment type="subcellular location">
    <subcellularLocation>
        <location evidence="1">Cell membrane</location>
        <topology evidence="1">Single-pass type I membrane protein</topology>
    </subcellularLocation>
</comment>
<name>A0AAD9TR92_9ROSI</name>
<organism evidence="24 25">
    <name type="scientific">Dipteronia dyeriana</name>
    <dbReference type="NCBI Taxonomy" id="168575"/>
    <lineage>
        <taxon>Eukaryota</taxon>
        <taxon>Viridiplantae</taxon>
        <taxon>Streptophyta</taxon>
        <taxon>Embryophyta</taxon>
        <taxon>Tracheophyta</taxon>
        <taxon>Spermatophyta</taxon>
        <taxon>Magnoliopsida</taxon>
        <taxon>eudicotyledons</taxon>
        <taxon>Gunneridae</taxon>
        <taxon>Pentapetalae</taxon>
        <taxon>rosids</taxon>
        <taxon>malvids</taxon>
        <taxon>Sapindales</taxon>
        <taxon>Sapindaceae</taxon>
        <taxon>Hippocastanoideae</taxon>
        <taxon>Acereae</taxon>
        <taxon>Dipteronia</taxon>
    </lineage>
</organism>
<evidence type="ECO:0000256" key="8">
    <source>
        <dbReference type="ARBA" id="ARBA00022734"/>
    </source>
</evidence>
<dbReference type="InterPro" id="IPR011009">
    <property type="entry name" value="Kinase-like_dom_sf"/>
</dbReference>
<dbReference type="Proteomes" id="UP001280121">
    <property type="component" value="Unassembled WGS sequence"/>
</dbReference>
<evidence type="ECO:0000256" key="13">
    <source>
        <dbReference type="ARBA" id="ARBA00023136"/>
    </source>
</evidence>
<feature type="transmembrane region" description="Helical" evidence="20">
    <location>
        <begin position="25"/>
        <end position="46"/>
    </location>
</feature>
<evidence type="ECO:0000259" key="23">
    <source>
        <dbReference type="PROSITE" id="PS50948"/>
    </source>
</evidence>
<reference evidence="24" key="1">
    <citation type="journal article" date="2023" name="Plant J.">
        <title>Genome sequences and population genomics provide insights into the demographic history, inbreeding, and mutation load of two 'living fossil' tree species of Dipteronia.</title>
        <authorList>
            <person name="Feng Y."/>
            <person name="Comes H.P."/>
            <person name="Chen J."/>
            <person name="Zhu S."/>
            <person name="Lu R."/>
            <person name="Zhang X."/>
            <person name="Li P."/>
            <person name="Qiu J."/>
            <person name="Olsen K.M."/>
            <person name="Qiu Y."/>
        </authorList>
    </citation>
    <scope>NUCLEOTIDE SEQUENCE</scope>
    <source>
        <strain evidence="24">KIB01</strain>
    </source>
</reference>
<keyword evidence="9 19" id="KW-0547">Nucleotide-binding</keyword>
<dbReference type="InterPro" id="IPR001245">
    <property type="entry name" value="Ser-Thr/Tyr_kinase_cat_dom"/>
</dbReference>
<dbReference type="InterPro" id="IPR024171">
    <property type="entry name" value="SRK-like_kinase"/>
</dbReference>
<keyword evidence="11 19" id="KW-0067">ATP-binding</keyword>
<evidence type="ECO:0000259" key="22">
    <source>
        <dbReference type="PROSITE" id="PS50927"/>
    </source>
</evidence>
<evidence type="ECO:0000256" key="19">
    <source>
        <dbReference type="PIRNR" id="PIRNR000641"/>
    </source>
</evidence>
<proteinExistence type="inferred from homology"/>
<keyword evidence="10 19" id="KW-0418">Kinase</keyword>
<evidence type="ECO:0000256" key="10">
    <source>
        <dbReference type="ARBA" id="ARBA00022777"/>
    </source>
</evidence>
<comment type="similarity">
    <text evidence="19">Belongs to the protein kinase superfamily. Ser/Thr protein kinase family.</text>
</comment>
<evidence type="ECO:0000256" key="16">
    <source>
        <dbReference type="ARBA" id="ARBA00023180"/>
    </source>
</evidence>
<dbReference type="PROSITE" id="PS50011">
    <property type="entry name" value="PROTEIN_KINASE_DOM"/>
    <property type="match status" value="1"/>
</dbReference>
<comment type="caution">
    <text evidence="24">The sequence shown here is derived from an EMBL/GenBank/DDBJ whole genome shotgun (WGS) entry which is preliminary data.</text>
</comment>
<dbReference type="SUPFAM" id="SSF51110">
    <property type="entry name" value="alpha-D-mannose-specific plant lectins"/>
    <property type="match status" value="1"/>
</dbReference>
<dbReference type="EMBL" id="JANJYI010000008">
    <property type="protein sequence ID" value="KAK2640431.1"/>
    <property type="molecule type" value="Genomic_DNA"/>
</dbReference>
<evidence type="ECO:0000256" key="5">
    <source>
        <dbReference type="ARBA" id="ARBA00022679"/>
    </source>
</evidence>